<dbReference type="AlphaFoldDB" id="A0A182FXF2"/>
<dbReference type="RefSeq" id="XP_035791460.1">
    <property type="nucleotide sequence ID" value="XM_035935567.1"/>
</dbReference>
<reference evidence="1 2" key="1">
    <citation type="journal article" date="2017" name="G3 (Bethesda)">
        <title>The Physical Genome Mapping of Anopheles albimanus Corrected Scaffold Misassemblies and Identified Interarm Rearrangements in Genus Anopheles.</title>
        <authorList>
            <person name="Artemov G.N."/>
            <person name="Peery A.N."/>
            <person name="Jiang X."/>
            <person name="Tu Z."/>
            <person name="Stegniy V.N."/>
            <person name="Sharakhova M.V."/>
            <person name="Sharakhov I.V."/>
        </authorList>
    </citation>
    <scope>NUCLEOTIDE SEQUENCE [LARGE SCALE GENOMIC DNA]</scope>
    <source>
        <strain evidence="1 2">ALBI9_A</strain>
    </source>
</reference>
<dbReference type="Pfam" id="PF07165">
    <property type="entry name" value="DUF1397"/>
    <property type="match status" value="1"/>
</dbReference>
<dbReference type="STRING" id="7167.A0A182FXF2"/>
<dbReference type="EnsemblMetazoa" id="AALB014323-RA">
    <property type="protein sequence ID" value="AALB014323-PA"/>
    <property type="gene ID" value="AALB014323"/>
</dbReference>
<name>A0A182FXF2_ANOAL</name>
<dbReference type="VEuPathDB" id="VectorBase:AALB20_026404"/>
<reference evidence="1" key="2">
    <citation type="submission" date="2022-08" db="UniProtKB">
        <authorList>
            <consortium name="EnsemblMetazoa"/>
        </authorList>
    </citation>
    <scope>IDENTIFICATION</scope>
    <source>
        <strain evidence="1">STECLA/ALBI9_A</strain>
    </source>
</reference>
<evidence type="ECO:0000313" key="1">
    <source>
        <dbReference type="EnsemblMetazoa" id="AALB014323-PA"/>
    </source>
</evidence>
<dbReference type="VEuPathDB" id="VectorBase:AALB014323"/>
<protein>
    <submittedName>
        <fullName evidence="1">Uncharacterized protein</fullName>
    </submittedName>
</protein>
<dbReference type="Proteomes" id="UP000069272">
    <property type="component" value="Chromosome 3L"/>
</dbReference>
<keyword evidence="2" id="KW-1185">Reference proteome</keyword>
<evidence type="ECO:0000313" key="2">
    <source>
        <dbReference type="Proteomes" id="UP000069272"/>
    </source>
</evidence>
<dbReference type="OrthoDB" id="7758508at2759"/>
<dbReference type="PANTHER" id="PTHR20997">
    <property type="entry name" value="EG:BACR42I17.2 PROTEIN-RELATED"/>
    <property type="match status" value="1"/>
</dbReference>
<accession>A0A182FXF2</accession>
<dbReference type="InterPro" id="IPR009832">
    <property type="entry name" value="DUF1397"/>
</dbReference>
<dbReference type="PANTHER" id="PTHR20997:SF2">
    <property type="entry name" value="EG:BACR42I17.2 PROTEIN-RELATED"/>
    <property type="match status" value="1"/>
</dbReference>
<dbReference type="KEGG" id="aali:118466368"/>
<proteinExistence type="predicted"/>
<organism evidence="1 2">
    <name type="scientific">Anopheles albimanus</name>
    <name type="common">New world malaria mosquito</name>
    <dbReference type="NCBI Taxonomy" id="7167"/>
    <lineage>
        <taxon>Eukaryota</taxon>
        <taxon>Metazoa</taxon>
        <taxon>Ecdysozoa</taxon>
        <taxon>Arthropoda</taxon>
        <taxon>Hexapoda</taxon>
        <taxon>Insecta</taxon>
        <taxon>Pterygota</taxon>
        <taxon>Neoptera</taxon>
        <taxon>Endopterygota</taxon>
        <taxon>Diptera</taxon>
        <taxon>Nematocera</taxon>
        <taxon>Culicoidea</taxon>
        <taxon>Culicidae</taxon>
        <taxon>Anophelinae</taxon>
        <taxon>Anopheles</taxon>
    </lineage>
</organism>
<dbReference type="GeneID" id="118466368"/>
<sequence length="260" mass="30297">MYHNSLRLPWQSLFRYCAKNYVHDRFSCMDSCATRMQTFLVALVCCAGIMAVCNGIAEHPKIGRLGKFWTRCQNNTESDGVFMGAYRSVRMGDSCVRRMDFEELWNDLQLTTNETRKTLFAEYCPQLRMFNICLSATVNNLRPCFNELENNITRELVSVLPDAVELFCKDDGEILFRSMDFSKRLECLRDWEANERDCFTIIKQFLPIDTFLLTQEQCSIFTSFRQCFKDQMDACQMSAVLSIYNLFYDALFRSGACRNA</sequence>